<protein>
    <submittedName>
        <fullName evidence="1">Uncharacterized protein</fullName>
    </submittedName>
</protein>
<evidence type="ECO:0000313" key="1">
    <source>
        <dbReference type="EMBL" id="KAJ3789229.1"/>
    </source>
</evidence>
<accession>A0AA38NQF4</accession>
<sequence length="377" mass="43809">MITHLQFASRYLGRRVPRLSNACCGTYASRPHIIRLATPFLVQHRGARTRPESLKMKVPKDGPTGGEKVLMQRMLEQRQLNISRVARERAWFFPSYRLQPPSGWSYEWPAWVAGWELVPIVTRSHNELILEHYYGIAGRVTPIIFKLDPFAPDFIFRYEGMDAQEIQRKGTSWIDQGRPGAYYYFRMGDDELFKFSPEFDSYSPEDFIPAIGTEGGLEHMMKKTAIVPVLSEDNSAHEFAKECDLELIHFEQRLATFENEGKEQQDPIIAVVLGGTTEEPPLYPITNEKILALREKYESYKSYGVYSVYSLIPDSEVLKAEERRRNQLHYLRELENFEGRVGELKKELHTITDDEGEFEVIRQQSRGRRHKGDRKVN</sequence>
<dbReference type="EMBL" id="MU793263">
    <property type="protein sequence ID" value="KAJ3789229.1"/>
    <property type="molecule type" value="Genomic_DNA"/>
</dbReference>
<name>A0AA38NQF4_9AGAR</name>
<gene>
    <name evidence="1" type="ORF">GGU10DRAFT_66531</name>
</gene>
<dbReference type="Proteomes" id="UP001163798">
    <property type="component" value="Unassembled WGS sequence"/>
</dbReference>
<reference evidence="1" key="1">
    <citation type="submission" date="2022-08" db="EMBL/GenBank/DDBJ databases">
        <authorList>
            <consortium name="DOE Joint Genome Institute"/>
            <person name="Min B."/>
            <person name="Riley R."/>
            <person name="Sierra-Patev S."/>
            <person name="Naranjo-Ortiz M."/>
            <person name="Looney B."/>
            <person name="Konkel Z."/>
            <person name="Slot J.C."/>
            <person name="Sakamoto Y."/>
            <person name="Steenwyk J.L."/>
            <person name="Rokas A."/>
            <person name="Carro J."/>
            <person name="Camarero S."/>
            <person name="Ferreira P."/>
            <person name="Molpeceres G."/>
            <person name="Ruiz-Duenas F.J."/>
            <person name="Serrano A."/>
            <person name="Henrissat B."/>
            <person name="Drula E."/>
            <person name="Hughes K.W."/>
            <person name="Mata J.L."/>
            <person name="Ishikawa N.K."/>
            <person name="Vargas-Isla R."/>
            <person name="Ushijima S."/>
            <person name="Smith C.A."/>
            <person name="Ahrendt S."/>
            <person name="Andreopoulos W."/>
            <person name="He G."/>
            <person name="Labutti K."/>
            <person name="Lipzen A."/>
            <person name="Ng V."/>
            <person name="Sandor L."/>
            <person name="Barry K."/>
            <person name="Martinez A.T."/>
            <person name="Xiao Y."/>
            <person name="Gibbons J.G."/>
            <person name="Terashima K."/>
            <person name="Hibbett D.S."/>
            <person name="Grigoriev I.V."/>
        </authorList>
    </citation>
    <scope>NUCLEOTIDE SEQUENCE</scope>
    <source>
        <strain evidence="1">TFB10291</strain>
    </source>
</reference>
<keyword evidence="2" id="KW-1185">Reference proteome</keyword>
<organism evidence="1 2">
    <name type="scientific">Lentinula aff. detonsa</name>
    <dbReference type="NCBI Taxonomy" id="2804958"/>
    <lineage>
        <taxon>Eukaryota</taxon>
        <taxon>Fungi</taxon>
        <taxon>Dikarya</taxon>
        <taxon>Basidiomycota</taxon>
        <taxon>Agaricomycotina</taxon>
        <taxon>Agaricomycetes</taxon>
        <taxon>Agaricomycetidae</taxon>
        <taxon>Agaricales</taxon>
        <taxon>Marasmiineae</taxon>
        <taxon>Omphalotaceae</taxon>
        <taxon>Lentinula</taxon>
    </lineage>
</organism>
<dbReference type="AlphaFoldDB" id="A0AA38NQF4"/>
<evidence type="ECO:0000313" key="2">
    <source>
        <dbReference type="Proteomes" id="UP001163798"/>
    </source>
</evidence>
<comment type="caution">
    <text evidence="1">The sequence shown here is derived from an EMBL/GenBank/DDBJ whole genome shotgun (WGS) entry which is preliminary data.</text>
</comment>
<proteinExistence type="predicted"/>